<comment type="caution">
    <text evidence="1">The sequence shown here is derived from an EMBL/GenBank/DDBJ whole genome shotgun (WGS) entry which is preliminary data.</text>
</comment>
<gene>
    <name evidence="1" type="ORF">AAEO60_14790</name>
</gene>
<accession>A0ABU9IHM2</accession>
<evidence type="ECO:0000313" key="2">
    <source>
        <dbReference type="Proteomes" id="UP001497045"/>
    </source>
</evidence>
<dbReference type="EMBL" id="JBBYHV010000002">
    <property type="protein sequence ID" value="MEL1251941.1"/>
    <property type="molecule type" value="Genomic_DNA"/>
</dbReference>
<evidence type="ECO:0000313" key="1">
    <source>
        <dbReference type="EMBL" id="MEL1251941.1"/>
    </source>
</evidence>
<dbReference type="Proteomes" id="UP001497045">
    <property type="component" value="Unassembled WGS sequence"/>
</dbReference>
<name>A0ABU9IHM2_9SPHN</name>
<proteinExistence type="predicted"/>
<reference evidence="1 2" key="1">
    <citation type="submission" date="2024-04" db="EMBL/GenBank/DDBJ databases">
        <title>Aurantiacibacter sp. DGU6 16S ribosomal RNA gene Genome sequencing and assembly.</title>
        <authorList>
            <person name="Park S."/>
        </authorList>
    </citation>
    <scope>NUCLEOTIDE SEQUENCE [LARGE SCALE GENOMIC DNA]</scope>
    <source>
        <strain evidence="1 2">DGU6</strain>
    </source>
</reference>
<keyword evidence="2" id="KW-1185">Reference proteome</keyword>
<evidence type="ECO:0008006" key="3">
    <source>
        <dbReference type="Google" id="ProtNLM"/>
    </source>
</evidence>
<protein>
    <recommendedName>
        <fullName evidence="3">Transmembrane protein</fullName>
    </recommendedName>
</protein>
<organism evidence="1 2">
    <name type="scientific">Aurantiacibacter gilvus</name>
    <dbReference type="NCBI Taxonomy" id="3139141"/>
    <lineage>
        <taxon>Bacteria</taxon>
        <taxon>Pseudomonadati</taxon>
        <taxon>Pseudomonadota</taxon>
        <taxon>Alphaproteobacteria</taxon>
        <taxon>Sphingomonadales</taxon>
        <taxon>Erythrobacteraceae</taxon>
        <taxon>Aurantiacibacter</taxon>
    </lineage>
</organism>
<dbReference type="RefSeq" id="WP_341674482.1">
    <property type="nucleotide sequence ID" value="NZ_JBBYHV010000002.1"/>
</dbReference>
<sequence length="78" mass="7765">MIGKIIGGIAGVQASKHVKGIGGTGGAVLGAIAVPVISRMRLPTLIAVGAGGYAMKKLLDRKKAKEADMPPEAEAVSA</sequence>